<evidence type="ECO:0000256" key="1">
    <source>
        <dbReference type="ARBA" id="ARBA00022649"/>
    </source>
</evidence>
<gene>
    <name evidence="2" type="ORF">PMH09_16135</name>
</gene>
<dbReference type="RefSeq" id="WP_283759372.1">
    <property type="nucleotide sequence ID" value="NZ_JAQOSQ010000018.1"/>
</dbReference>
<protein>
    <submittedName>
        <fullName evidence="2">Type II toxin-antitoxin system mRNA interferase toxin, RelE/StbE family</fullName>
    </submittedName>
</protein>
<dbReference type="SUPFAM" id="SSF143011">
    <property type="entry name" value="RelE-like"/>
    <property type="match status" value="1"/>
</dbReference>
<name>A0ABT7C2F7_9CYAN</name>
<accession>A0ABT7C2F7</accession>
<dbReference type="NCBIfam" id="TIGR02385">
    <property type="entry name" value="RelE_StbE"/>
    <property type="match status" value="1"/>
</dbReference>
<evidence type="ECO:0000313" key="2">
    <source>
        <dbReference type="EMBL" id="MDJ1184718.1"/>
    </source>
</evidence>
<dbReference type="Gene3D" id="3.30.2310.20">
    <property type="entry name" value="RelE-like"/>
    <property type="match status" value="1"/>
</dbReference>
<dbReference type="Proteomes" id="UP001232992">
    <property type="component" value="Unassembled WGS sequence"/>
</dbReference>
<organism evidence="2 3">
    <name type="scientific">Roseofilum casamattae BLCC-M143</name>
    <dbReference type="NCBI Taxonomy" id="3022442"/>
    <lineage>
        <taxon>Bacteria</taxon>
        <taxon>Bacillati</taxon>
        <taxon>Cyanobacteriota</taxon>
        <taxon>Cyanophyceae</taxon>
        <taxon>Desertifilales</taxon>
        <taxon>Desertifilaceae</taxon>
        <taxon>Roseofilum</taxon>
        <taxon>Roseofilum casamattae</taxon>
    </lineage>
</organism>
<reference evidence="2 3" key="1">
    <citation type="submission" date="2023-01" db="EMBL/GenBank/DDBJ databases">
        <title>Novel diversity within Roseofilum (Cyanobacteria; Desertifilaceae) from marine benthic mats with descriptions of four novel species.</title>
        <authorList>
            <person name="Wang Y."/>
            <person name="Berthold D.E."/>
            <person name="Hu J."/>
            <person name="Lefler F.W."/>
            <person name="Laughinghouse H.D. IV."/>
        </authorList>
    </citation>
    <scope>NUCLEOTIDE SEQUENCE [LARGE SCALE GENOMIC DNA]</scope>
    <source>
        <strain evidence="2 3">BLCC-M143</strain>
    </source>
</reference>
<evidence type="ECO:0000313" key="3">
    <source>
        <dbReference type="Proteomes" id="UP001232992"/>
    </source>
</evidence>
<proteinExistence type="predicted"/>
<keyword evidence="1" id="KW-1277">Toxin-antitoxin system</keyword>
<sequence>MKLAWSAKSLRSFKRLTRRNPELHSLIEATLRQLVDDPFNPSLRTHKLKGAFAGCWACSIDYSYRIIFEFVSVSAEAQESEDEEEETIFLLNMGTHDEVY</sequence>
<dbReference type="InterPro" id="IPR007712">
    <property type="entry name" value="RelE/ParE_toxin"/>
</dbReference>
<keyword evidence="3" id="KW-1185">Reference proteome</keyword>
<dbReference type="InterPro" id="IPR035093">
    <property type="entry name" value="RelE/ParE_toxin_dom_sf"/>
</dbReference>
<dbReference type="EMBL" id="JAQOSQ010000018">
    <property type="protein sequence ID" value="MDJ1184718.1"/>
    <property type="molecule type" value="Genomic_DNA"/>
</dbReference>
<comment type="caution">
    <text evidence="2">The sequence shown here is derived from an EMBL/GenBank/DDBJ whole genome shotgun (WGS) entry which is preliminary data.</text>
</comment>